<dbReference type="GO" id="GO:0005634">
    <property type="term" value="C:nucleus"/>
    <property type="evidence" value="ECO:0007669"/>
    <property type="project" value="UniProtKB-SubCell"/>
</dbReference>
<dbReference type="GO" id="GO:0000978">
    <property type="term" value="F:RNA polymerase II cis-regulatory region sequence-specific DNA binding"/>
    <property type="evidence" value="ECO:0007669"/>
    <property type="project" value="TreeGrafter"/>
</dbReference>
<feature type="domain" description="HSF-type DNA-binding" evidence="10">
    <location>
        <begin position="83"/>
        <end position="107"/>
    </location>
</feature>
<reference evidence="11 12" key="1">
    <citation type="submission" date="2020-10" db="EMBL/GenBank/DDBJ databases">
        <title>Plant Genome Project.</title>
        <authorList>
            <person name="Zhang R.-G."/>
        </authorList>
    </citation>
    <scope>NUCLEOTIDE SEQUENCE [LARGE SCALE GENOMIC DNA]</scope>
    <source>
        <strain evidence="11">FAFU-HL-1</strain>
        <tissue evidence="11">Leaf</tissue>
    </source>
</reference>
<dbReference type="InterPro" id="IPR036388">
    <property type="entry name" value="WH-like_DNA-bd_sf"/>
</dbReference>
<comment type="subcellular location">
    <subcellularLocation>
        <location evidence="1">Nucleus</location>
    </subcellularLocation>
</comment>
<keyword evidence="12" id="KW-1185">Reference proteome</keyword>
<keyword evidence="7" id="KW-0539">Nucleus</keyword>
<protein>
    <recommendedName>
        <fullName evidence="10">HSF-type DNA-binding domain-containing protein</fullName>
    </recommendedName>
</protein>
<dbReference type="PRINTS" id="PR00056">
    <property type="entry name" value="HSFDOMAIN"/>
</dbReference>
<dbReference type="SMART" id="SM00415">
    <property type="entry name" value="HSF"/>
    <property type="match status" value="1"/>
</dbReference>
<feature type="compositionally biased region" description="Low complexity" evidence="9">
    <location>
        <begin position="14"/>
        <end position="29"/>
    </location>
</feature>
<evidence type="ECO:0000256" key="1">
    <source>
        <dbReference type="ARBA" id="ARBA00004123"/>
    </source>
</evidence>
<organism evidence="11 12">
    <name type="scientific">Salix dunnii</name>
    <dbReference type="NCBI Taxonomy" id="1413687"/>
    <lineage>
        <taxon>Eukaryota</taxon>
        <taxon>Viridiplantae</taxon>
        <taxon>Streptophyta</taxon>
        <taxon>Embryophyta</taxon>
        <taxon>Tracheophyta</taxon>
        <taxon>Spermatophyta</taxon>
        <taxon>Magnoliopsida</taxon>
        <taxon>eudicotyledons</taxon>
        <taxon>Gunneridae</taxon>
        <taxon>Pentapetalae</taxon>
        <taxon>rosids</taxon>
        <taxon>fabids</taxon>
        <taxon>Malpighiales</taxon>
        <taxon>Salicaceae</taxon>
        <taxon>Saliceae</taxon>
        <taxon>Salix</taxon>
    </lineage>
</organism>
<keyword evidence="6" id="KW-0804">Transcription</keyword>
<accession>A0A835MUB7</accession>
<dbReference type="AlphaFoldDB" id="A0A835MUB7"/>
<evidence type="ECO:0000256" key="9">
    <source>
        <dbReference type="SAM" id="MobiDB-lite"/>
    </source>
</evidence>
<dbReference type="EMBL" id="JADGMS010000010">
    <property type="protein sequence ID" value="KAF9673761.1"/>
    <property type="molecule type" value="Genomic_DNA"/>
</dbReference>
<keyword evidence="4" id="KW-0346">Stress response</keyword>
<evidence type="ECO:0000256" key="6">
    <source>
        <dbReference type="ARBA" id="ARBA00023163"/>
    </source>
</evidence>
<evidence type="ECO:0000256" key="2">
    <source>
        <dbReference type="ARBA" id="ARBA00022553"/>
    </source>
</evidence>
<evidence type="ECO:0000256" key="3">
    <source>
        <dbReference type="ARBA" id="ARBA00023015"/>
    </source>
</evidence>
<keyword evidence="3" id="KW-0805">Transcription regulation</keyword>
<evidence type="ECO:0000256" key="5">
    <source>
        <dbReference type="ARBA" id="ARBA00023125"/>
    </source>
</evidence>
<dbReference type="PROSITE" id="PS00434">
    <property type="entry name" value="HSF_DOMAIN"/>
    <property type="match status" value="1"/>
</dbReference>
<evidence type="ECO:0000259" key="10">
    <source>
        <dbReference type="PROSITE" id="PS00434"/>
    </source>
</evidence>
<comment type="similarity">
    <text evidence="8">Belongs to the HSF family. Class A subfamily.</text>
</comment>
<dbReference type="PANTHER" id="PTHR10015">
    <property type="entry name" value="HEAT SHOCK TRANSCRIPTION FACTOR"/>
    <property type="match status" value="1"/>
</dbReference>
<dbReference type="GO" id="GO:0034605">
    <property type="term" value="P:cellular response to heat"/>
    <property type="evidence" value="ECO:0007669"/>
    <property type="project" value="TreeGrafter"/>
</dbReference>
<feature type="region of interest" description="Disordered" evidence="9">
    <location>
        <begin position="1"/>
        <end position="40"/>
    </location>
</feature>
<dbReference type="Proteomes" id="UP000657918">
    <property type="component" value="Unassembled WGS sequence"/>
</dbReference>
<dbReference type="Gene3D" id="1.10.10.10">
    <property type="entry name" value="Winged helix-like DNA-binding domain superfamily/Winged helix DNA-binding domain"/>
    <property type="match status" value="1"/>
</dbReference>
<keyword evidence="2" id="KW-0597">Phosphoprotein</keyword>
<dbReference type="FunFam" id="1.10.10.10:FF:000057">
    <property type="entry name" value="Heat shock transcription factor 1"/>
    <property type="match status" value="1"/>
</dbReference>
<dbReference type="PANTHER" id="PTHR10015:SF334">
    <property type="entry name" value="HEAT STRESS TRANSCRIPTION FACTOR A-6B"/>
    <property type="match status" value="1"/>
</dbReference>
<comment type="caution">
    <text evidence="11">The sequence shown here is derived from an EMBL/GenBank/DDBJ whole genome shotgun (WGS) entry which is preliminary data.</text>
</comment>
<gene>
    <name evidence="11" type="ORF">SADUNF_Sadunf10G0057600</name>
</gene>
<dbReference type="OrthoDB" id="60033at2759"/>
<evidence type="ECO:0000256" key="7">
    <source>
        <dbReference type="ARBA" id="ARBA00023242"/>
    </source>
</evidence>
<feature type="compositionally biased region" description="Basic and acidic residues" evidence="9">
    <location>
        <begin position="1"/>
        <end position="12"/>
    </location>
</feature>
<evidence type="ECO:0000313" key="12">
    <source>
        <dbReference type="Proteomes" id="UP000657918"/>
    </source>
</evidence>
<dbReference type="SUPFAM" id="SSF46785">
    <property type="entry name" value="Winged helix' DNA-binding domain"/>
    <property type="match status" value="1"/>
</dbReference>
<dbReference type="GO" id="GO:0003700">
    <property type="term" value="F:DNA-binding transcription factor activity"/>
    <property type="evidence" value="ECO:0007669"/>
    <property type="project" value="InterPro"/>
</dbReference>
<evidence type="ECO:0000256" key="4">
    <source>
        <dbReference type="ARBA" id="ARBA00023016"/>
    </source>
</evidence>
<keyword evidence="5" id="KW-0238">DNA-binding</keyword>
<dbReference type="GO" id="GO:0006357">
    <property type="term" value="P:regulation of transcription by RNA polymerase II"/>
    <property type="evidence" value="ECO:0007669"/>
    <property type="project" value="TreeGrafter"/>
</dbReference>
<dbReference type="Pfam" id="PF00447">
    <property type="entry name" value="HSF_DNA-bind"/>
    <property type="match status" value="1"/>
</dbReference>
<sequence length="366" mass="42005">MDLWDRAIKEEDTGGSSSTYSSGMASSASPQPMEGLHDPGPPPFLTKTYDIIEDSSTNHIISWSRGNNSFVVWDPQAFSISLLPRYFKHNNFSSFVRQLNTYGFRKVDPDRWEFAHEGFLRGQKHLLRTIRRRRAPQTQPSQQSLEACVEVGTFRLDGEVGRLNRDKQVLMVELVKLKQQQQATKACLQLMEQRIKRNENKQQHMMSFLARAMQNPTFVKQLVQQKDMMKELEEEISKKKRRPIYQGRSNAEVGEFGHGAEGVGTFVKIEPREFGDFSAFEVPEFLNLAMNMQELSESQPINLDEECIEKGEEYENIGKNFDEAFWEDLLNEDSDEQIAIMGGEGEGEEDVNVLVEQLGYLDYGPK</sequence>
<proteinExistence type="inferred from homology"/>
<evidence type="ECO:0000313" key="11">
    <source>
        <dbReference type="EMBL" id="KAF9673761.1"/>
    </source>
</evidence>
<dbReference type="InterPro" id="IPR036390">
    <property type="entry name" value="WH_DNA-bd_sf"/>
</dbReference>
<name>A0A835MUB7_9ROSI</name>
<evidence type="ECO:0000256" key="8">
    <source>
        <dbReference type="ARBA" id="ARBA00061350"/>
    </source>
</evidence>
<dbReference type="InterPro" id="IPR000232">
    <property type="entry name" value="HSF_DNA-bd"/>
</dbReference>